<comment type="caution">
    <text evidence="2">The sequence shown here is derived from an EMBL/GenBank/DDBJ whole genome shotgun (WGS) entry which is preliminary data.</text>
</comment>
<dbReference type="EMBL" id="SLXJ01000008">
    <property type="protein sequence ID" value="TCP17045.1"/>
    <property type="molecule type" value="Genomic_DNA"/>
</dbReference>
<reference evidence="2 3" key="1">
    <citation type="submission" date="2019-03" db="EMBL/GenBank/DDBJ databases">
        <title>Genomic Encyclopedia of Type Strains, Phase IV (KMG-IV): sequencing the most valuable type-strain genomes for metagenomic binning, comparative biology and taxonomic classification.</title>
        <authorList>
            <person name="Goeker M."/>
        </authorList>
    </citation>
    <scope>NUCLEOTIDE SEQUENCE [LARGE SCALE GENOMIC DNA]</scope>
    <source>
        <strain evidence="2 3">DSM 16380</strain>
    </source>
</reference>
<protein>
    <submittedName>
        <fullName evidence="2">Uncharacterized protein</fullName>
    </submittedName>
</protein>
<keyword evidence="1" id="KW-0732">Signal</keyword>
<feature type="signal peptide" evidence="1">
    <location>
        <begin position="1"/>
        <end position="25"/>
    </location>
</feature>
<accession>A0A4R2N862</accession>
<organism evidence="2 3">
    <name type="scientific">Nicoletella semolina</name>
    <dbReference type="NCBI Taxonomy" id="271160"/>
    <lineage>
        <taxon>Bacteria</taxon>
        <taxon>Pseudomonadati</taxon>
        <taxon>Pseudomonadota</taxon>
        <taxon>Gammaproteobacteria</taxon>
        <taxon>Pasteurellales</taxon>
        <taxon>Pasteurellaceae</taxon>
        <taxon>Nicoletella</taxon>
    </lineage>
</organism>
<sequence length="401" mass="43956">MQKSVFSLKKSVIALAVLSVSGVGATNINNSTPEHLSIAKIGVTNIKNYPIEKNKLVLDNVNTELSLLALNSFAEIANDAAYVNGLYKRINDVGTSTGRTGGQLSLLSTLYSIISSSLDSKTTIVDQIKAGTLRGKQLSDEVQNILTTQLRSRVSLNILNTSLRRNDPKDAALIAALKNQSIINQKLQELTVGSHKQLKLDIDRLDDVVKGHREEINWLKSDLEDAVIGIEGNSNQIAEVSYDLADLQSEVEYTTSTMREDIAEAHEAIVLLDRADEIQFERLNEIAKVNEEINYRQDSQLREKADKSALMGLERLVVKNISGIEKNAEGLVQLGNEVSSGFKKAQTALNELSVEVEEGFNRTGKAVNALKEKEVEQDKRLNVVEFGVGTLVEAVQGKADN</sequence>
<evidence type="ECO:0000256" key="1">
    <source>
        <dbReference type="SAM" id="SignalP"/>
    </source>
</evidence>
<feature type="chain" id="PRO_5020768743" evidence="1">
    <location>
        <begin position="26"/>
        <end position="401"/>
    </location>
</feature>
<proteinExistence type="predicted"/>
<dbReference type="RefSeq" id="WP_132501541.1">
    <property type="nucleotide sequence ID" value="NZ_SLXJ01000008.1"/>
</dbReference>
<feature type="non-terminal residue" evidence="2">
    <location>
        <position position="401"/>
    </location>
</feature>
<dbReference type="Proteomes" id="UP000295537">
    <property type="component" value="Unassembled WGS sequence"/>
</dbReference>
<dbReference type="AlphaFoldDB" id="A0A4R2N862"/>
<gene>
    <name evidence="2" type="ORF">EV693_10898</name>
</gene>
<name>A0A4R2N862_9PAST</name>
<keyword evidence="3" id="KW-1185">Reference proteome</keyword>
<evidence type="ECO:0000313" key="2">
    <source>
        <dbReference type="EMBL" id="TCP17045.1"/>
    </source>
</evidence>
<evidence type="ECO:0000313" key="3">
    <source>
        <dbReference type="Proteomes" id="UP000295537"/>
    </source>
</evidence>